<sequence>MSNIRQSTRPPRSGNNQNRAQDTPEVRMSKALSYILRHGAQKEGLAIRADGYIKVDDLFKRPKLRGLDFPTLEKLVKNNEKQRFQLLFESSATSSSAPATAALAPGVNTSGTWWIRANQGHTLKVEDLDLTEVLDASQLPVAVHGTTRQAWESISRQGLSKMARNHIHLATGRPGDPGVKSMRASSTVLIFIDVPKAVKDGFKFFISANGVVLTEGNKDGFIPPQYFKSVESRDGTAIV</sequence>
<dbReference type="PANTHER" id="PTHR12684">
    <property type="entry name" value="PUTATIVE PHOSPHOTRANSFERASE"/>
    <property type="match status" value="1"/>
</dbReference>
<reference evidence="9" key="1">
    <citation type="journal article" date="2014" name="Proc. Natl. Acad. Sci. U.S.A.">
        <title>Extensive sampling of basidiomycete genomes demonstrates inadequacy of the white-rot/brown-rot paradigm for wood decay fungi.</title>
        <authorList>
            <person name="Riley R."/>
            <person name="Salamov A.A."/>
            <person name="Brown D.W."/>
            <person name="Nagy L.G."/>
            <person name="Floudas D."/>
            <person name="Held B.W."/>
            <person name="Levasseur A."/>
            <person name="Lombard V."/>
            <person name="Morin E."/>
            <person name="Otillar R."/>
            <person name="Lindquist E.A."/>
            <person name="Sun H."/>
            <person name="LaButti K.M."/>
            <person name="Schmutz J."/>
            <person name="Jabbour D."/>
            <person name="Luo H."/>
            <person name="Baker S.E."/>
            <person name="Pisabarro A.G."/>
            <person name="Walton J.D."/>
            <person name="Blanchette R.A."/>
            <person name="Henrissat B."/>
            <person name="Martin F."/>
            <person name="Cullen D."/>
            <person name="Hibbett D.S."/>
            <person name="Grigoriev I.V."/>
        </authorList>
    </citation>
    <scope>NUCLEOTIDE SEQUENCE [LARGE SCALE GENOMIC DNA]</scope>
    <source>
        <strain evidence="9">FD-172 SS1</strain>
    </source>
</reference>
<evidence type="ECO:0000256" key="7">
    <source>
        <dbReference type="SAM" id="MobiDB-lite"/>
    </source>
</evidence>
<evidence type="ECO:0000256" key="2">
    <source>
        <dbReference type="ARBA" id="ARBA00009836"/>
    </source>
</evidence>
<comment type="catalytic activity">
    <reaction evidence="6">
        <text>2'-phospho-[ligated tRNA] + NAD(+) = mature tRNA + ADP-alpha-D-ribose 1'',2''-cyclic phosphate + nicotinamide</text>
        <dbReference type="Rhea" id="RHEA:23324"/>
        <dbReference type="Rhea" id="RHEA-COMP:11106"/>
        <dbReference type="Rhea" id="RHEA-COMP:11107"/>
        <dbReference type="ChEBI" id="CHEBI:17154"/>
        <dbReference type="ChEBI" id="CHEBI:57540"/>
        <dbReference type="ChEBI" id="CHEBI:76596"/>
        <dbReference type="ChEBI" id="CHEBI:82883"/>
        <dbReference type="ChEBI" id="CHEBI:85027"/>
        <dbReference type="EC" id="2.7.1.160"/>
    </reaction>
</comment>
<dbReference type="InterPro" id="IPR002745">
    <property type="entry name" value="Ptrans_KptA/Tpt1"/>
</dbReference>
<evidence type="ECO:0000256" key="5">
    <source>
        <dbReference type="ARBA" id="ARBA00023027"/>
    </source>
</evidence>
<keyword evidence="9" id="KW-1185">Reference proteome</keyword>
<dbReference type="Pfam" id="PF01885">
    <property type="entry name" value="PTS_2-RNA"/>
    <property type="match status" value="1"/>
</dbReference>
<evidence type="ECO:0000256" key="4">
    <source>
        <dbReference type="ARBA" id="ARBA00022679"/>
    </source>
</evidence>
<dbReference type="EC" id="2.7.1.160" evidence="3"/>
<evidence type="ECO:0000256" key="6">
    <source>
        <dbReference type="ARBA" id="ARBA00047949"/>
    </source>
</evidence>
<dbReference type="InterPro" id="IPR042080">
    <property type="entry name" value="RNA_2'-PTrans_N"/>
</dbReference>
<dbReference type="Gene3D" id="1.10.10.970">
    <property type="entry name" value="RNA 2'-phosphotransferase, Tpt1/KptA family, N-terminal domain"/>
    <property type="match status" value="1"/>
</dbReference>
<dbReference type="AlphaFoldDB" id="A0A067MW90"/>
<dbReference type="GO" id="GO:0006388">
    <property type="term" value="P:tRNA splicing, via endonucleolytic cleavage and ligation"/>
    <property type="evidence" value="ECO:0007669"/>
    <property type="project" value="TreeGrafter"/>
</dbReference>
<dbReference type="SUPFAM" id="SSF56399">
    <property type="entry name" value="ADP-ribosylation"/>
    <property type="match status" value="1"/>
</dbReference>
<dbReference type="FunCoup" id="A0A067MW90">
    <property type="interactions" value="32"/>
</dbReference>
<comment type="function">
    <text evidence="1">Catalyzes the last step of tRNA splicing, the transfer of the splice junction 2'-phosphate from ligated tRNA to NAD to produce ADP-ribose 1''-2'' cyclic phosphate.</text>
</comment>
<gene>
    <name evidence="8" type="ORF">BOTBODRAFT_102921</name>
</gene>
<dbReference type="InParanoid" id="A0A067MW90"/>
<feature type="region of interest" description="Disordered" evidence="7">
    <location>
        <begin position="1"/>
        <end position="25"/>
    </location>
</feature>
<dbReference type="OrthoDB" id="419694at2759"/>
<dbReference type="GO" id="GO:0000215">
    <property type="term" value="F:tRNA 2'-phosphotransferase activity"/>
    <property type="evidence" value="ECO:0007669"/>
    <property type="project" value="UniProtKB-EC"/>
</dbReference>
<proteinExistence type="inferred from homology"/>
<evidence type="ECO:0000256" key="3">
    <source>
        <dbReference type="ARBA" id="ARBA00012007"/>
    </source>
</evidence>
<comment type="similarity">
    <text evidence="2">Belongs to the KptA/TPT1 family.</text>
</comment>
<dbReference type="HOGENOM" id="CLU_052998_1_0_1"/>
<feature type="compositionally biased region" description="Polar residues" evidence="7">
    <location>
        <begin position="1"/>
        <end position="21"/>
    </location>
</feature>
<dbReference type="Gene3D" id="3.20.170.30">
    <property type="match status" value="1"/>
</dbReference>
<evidence type="ECO:0000313" key="9">
    <source>
        <dbReference type="Proteomes" id="UP000027195"/>
    </source>
</evidence>
<evidence type="ECO:0000256" key="1">
    <source>
        <dbReference type="ARBA" id="ARBA00003343"/>
    </source>
</evidence>
<organism evidence="8 9">
    <name type="scientific">Botryobasidium botryosum (strain FD-172 SS1)</name>
    <dbReference type="NCBI Taxonomy" id="930990"/>
    <lineage>
        <taxon>Eukaryota</taxon>
        <taxon>Fungi</taxon>
        <taxon>Dikarya</taxon>
        <taxon>Basidiomycota</taxon>
        <taxon>Agaricomycotina</taxon>
        <taxon>Agaricomycetes</taxon>
        <taxon>Cantharellales</taxon>
        <taxon>Botryobasidiaceae</taxon>
        <taxon>Botryobasidium</taxon>
    </lineage>
</organism>
<evidence type="ECO:0000313" key="8">
    <source>
        <dbReference type="EMBL" id="KDQ18970.1"/>
    </source>
</evidence>
<keyword evidence="4" id="KW-0808">Transferase</keyword>
<protein>
    <recommendedName>
        <fullName evidence="3">2'-phosphotransferase</fullName>
        <ecNumber evidence="3">2.7.1.160</ecNumber>
    </recommendedName>
</protein>
<dbReference type="Proteomes" id="UP000027195">
    <property type="component" value="Unassembled WGS sequence"/>
</dbReference>
<dbReference type="EMBL" id="KL198020">
    <property type="protein sequence ID" value="KDQ18970.1"/>
    <property type="molecule type" value="Genomic_DNA"/>
</dbReference>
<keyword evidence="5" id="KW-0520">NAD</keyword>
<name>A0A067MW90_BOTB1</name>
<dbReference type="STRING" id="930990.A0A067MW90"/>
<dbReference type="InterPro" id="IPR042081">
    <property type="entry name" value="RNA_2'-PTrans_C"/>
</dbReference>
<accession>A0A067MW90</accession>
<dbReference type="PANTHER" id="PTHR12684:SF2">
    <property type="entry name" value="TRNA 2'-PHOSPHOTRANSFERASE 1"/>
    <property type="match status" value="1"/>
</dbReference>